<dbReference type="EMBL" id="STGX01000005">
    <property type="protein sequence ID" value="THV29655.1"/>
    <property type="molecule type" value="Genomic_DNA"/>
</dbReference>
<reference evidence="1 2" key="1">
    <citation type="journal article" date="2018" name="Int. J. Syst. Evol. Microbiol.">
        <title>Glycomyces paridis sp. nov., isolated from the medicinal plant Paris polyphylla.</title>
        <authorList>
            <person name="Fang X.M."/>
            <person name="Bai J.L."/>
            <person name="Su J."/>
            <person name="Zhao L.L."/>
            <person name="Liu H.Y."/>
            <person name="Ma B.P."/>
            <person name="Zhang Y.Q."/>
            <person name="Yu L.Y."/>
        </authorList>
    </citation>
    <scope>NUCLEOTIDE SEQUENCE [LARGE SCALE GENOMIC DNA]</scope>
    <source>
        <strain evidence="1 2">CPCC 204357</strain>
    </source>
</reference>
<gene>
    <name evidence="1" type="ORF">E9998_09230</name>
</gene>
<keyword evidence="2" id="KW-1185">Reference proteome</keyword>
<comment type="caution">
    <text evidence="1">The sequence shown here is derived from an EMBL/GenBank/DDBJ whole genome shotgun (WGS) entry which is preliminary data.</text>
</comment>
<sequence length="318" mass="35762">MRIKMSRQNTLFFLVEGRTHDRSFYDRVIRNAPAMKDWRHDIRLVGDEAVGESVSSDAGGKQVAYALFTYYEEEGLLVRKSNAALSGVVFVLDRDFDHLSGMLIESPHILYTRHADVEAEVLGNGSLIEAVGAAYSLDVGTIESILGDLVNPSKCLAAIWKEWLILLHVVQKFQIYCGFHLHQGSTINDSDSAAKYGPVNHSQLESLRARVVAGLEEMGHVDCTAILEASAQEVEELIRAGREIEFLKGKWIQSFLSYWIKKHEKAYNFRGSVQQQTIVSCCMLTLDFDLPWAEHYNDRISRAIKACELQGDSFAETV</sequence>
<evidence type="ECO:0008006" key="3">
    <source>
        <dbReference type="Google" id="ProtNLM"/>
    </source>
</evidence>
<dbReference type="OrthoDB" id="9429739at2"/>
<name>A0A4S8PJ37_9ACTN</name>
<evidence type="ECO:0000313" key="1">
    <source>
        <dbReference type="EMBL" id="THV29655.1"/>
    </source>
</evidence>
<dbReference type="Proteomes" id="UP000305792">
    <property type="component" value="Unassembled WGS sequence"/>
</dbReference>
<organism evidence="1 2">
    <name type="scientific">Glycomyces paridis</name>
    <dbReference type="NCBI Taxonomy" id="2126555"/>
    <lineage>
        <taxon>Bacteria</taxon>
        <taxon>Bacillati</taxon>
        <taxon>Actinomycetota</taxon>
        <taxon>Actinomycetes</taxon>
        <taxon>Glycomycetales</taxon>
        <taxon>Glycomycetaceae</taxon>
        <taxon>Glycomyces</taxon>
    </lineage>
</organism>
<dbReference type="AlphaFoldDB" id="A0A4S8PJ37"/>
<accession>A0A4S8PJ37</accession>
<evidence type="ECO:0000313" key="2">
    <source>
        <dbReference type="Proteomes" id="UP000305792"/>
    </source>
</evidence>
<protein>
    <recommendedName>
        <fullName evidence="3">DUF4435 domain-containing protein</fullName>
    </recommendedName>
</protein>
<proteinExistence type="predicted"/>
<dbReference type="RefSeq" id="WP_136529398.1">
    <property type="nucleotide sequence ID" value="NZ_STGX01000005.1"/>
</dbReference>